<feature type="signal peptide" evidence="1">
    <location>
        <begin position="1"/>
        <end position="17"/>
    </location>
</feature>
<dbReference type="Proteomes" id="UP001148482">
    <property type="component" value="Unassembled WGS sequence"/>
</dbReference>
<dbReference type="PANTHER" id="PTHR35535:SF2">
    <property type="entry name" value="DUF306 DOMAIN-CONTAINING PROTEIN"/>
    <property type="match status" value="1"/>
</dbReference>
<comment type="caution">
    <text evidence="3">The sequence shown here is derived from an EMBL/GenBank/DDBJ whole genome shotgun (WGS) entry which is preliminary data.</text>
</comment>
<keyword evidence="4" id="KW-1185">Reference proteome</keyword>
<name>A0A9X3CXV4_9FLAO</name>
<protein>
    <submittedName>
        <fullName evidence="3">META domain-containing protein</fullName>
    </submittedName>
</protein>
<accession>A0A9X3CXV4</accession>
<feature type="chain" id="PRO_5040964409" evidence="1">
    <location>
        <begin position="18"/>
        <end position="135"/>
    </location>
</feature>
<dbReference type="PROSITE" id="PS51257">
    <property type="entry name" value="PROKAR_LIPOPROTEIN"/>
    <property type="match status" value="1"/>
</dbReference>
<reference evidence="3" key="1">
    <citation type="submission" date="2022-11" db="EMBL/GenBank/DDBJ databases">
        <title>Salinimicrobium profundisediminis sp. nov., isolated from deep-sea sediment of the Mariana Trench.</title>
        <authorList>
            <person name="Fu H."/>
        </authorList>
    </citation>
    <scope>NUCLEOTIDE SEQUENCE</scope>
    <source>
        <strain evidence="3">MT39</strain>
    </source>
</reference>
<evidence type="ECO:0000313" key="3">
    <source>
        <dbReference type="EMBL" id="MCX2838753.1"/>
    </source>
</evidence>
<evidence type="ECO:0000256" key="1">
    <source>
        <dbReference type="SAM" id="SignalP"/>
    </source>
</evidence>
<dbReference type="Gene3D" id="2.40.128.270">
    <property type="match status" value="1"/>
</dbReference>
<dbReference type="RefSeq" id="WP_266070049.1">
    <property type="nucleotide sequence ID" value="NZ_JAPJDA010000017.1"/>
</dbReference>
<dbReference type="EMBL" id="JAPJDA010000017">
    <property type="protein sequence ID" value="MCX2838753.1"/>
    <property type="molecule type" value="Genomic_DNA"/>
</dbReference>
<proteinExistence type="predicted"/>
<keyword evidence="1" id="KW-0732">Signal</keyword>
<dbReference type="PANTHER" id="PTHR35535">
    <property type="entry name" value="HEAT SHOCK PROTEIN HSLJ"/>
    <property type="match status" value="1"/>
</dbReference>
<organism evidence="3 4">
    <name type="scientific">Salinimicrobium profundisediminis</name>
    <dbReference type="NCBI Taxonomy" id="2994553"/>
    <lineage>
        <taxon>Bacteria</taxon>
        <taxon>Pseudomonadati</taxon>
        <taxon>Bacteroidota</taxon>
        <taxon>Flavobacteriia</taxon>
        <taxon>Flavobacteriales</taxon>
        <taxon>Flavobacteriaceae</taxon>
        <taxon>Salinimicrobium</taxon>
    </lineage>
</organism>
<dbReference type="InterPro" id="IPR053147">
    <property type="entry name" value="Hsp_HslJ-like"/>
</dbReference>
<dbReference type="InterPro" id="IPR005184">
    <property type="entry name" value="DUF306_Meta_HslJ"/>
</dbReference>
<evidence type="ECO:0000259" key="2">
    <source>
        <dbReference type="Pfam" id="PF03724"/>
    </source>
</evidence>
<feature type="domain" description="DUF306" evidence="2">
    <location>
        <begin position="26"/>
        <end position="129"/>
    </location>
</feature>
<evidence type="ECO:0000313" key="4">
    <source>
        <dbReference type="Proteomes" id="UP001148482"/>
    </source>
</evidence>
<gene>
    <name evidence="3" type="ORF">OQ279_11405</name>
</gene>
<dbReference type="InterPro" id="IPR038670">
    <property type="entry name" value="HslJ-like_sf"/>
</dbReference>
<dbReference type="AlphaFoldDB" id="A0A9X3CXV4"/>
<dbReference type="Pfam" id="PF03724">
    <property type="entry name" value="META"/>
    <property type="match status" value="1"/>
</dbReference>
<sequence>MRKILLLILSVISLSCANTIDTVTEEILDGNYRVISIQGHESLPRDIVFNFNPMASKLSGNTGCNDFSAHYNQQGSNLEFSTPMNTRKYCKGKMEVERQILSSFEKVSKLDHTGNEFVIYSNNDVPLMTLIKIEQ</sequence>